<dbReference type="InterPro" id="IPR036259">
    <property type="entry name" value="MFS_trans_sf"/>
</dbReference>
<feature type="transmembrane region" description="Helical" evidence="25">
    <location>
        <begin position="365"/>
        <end position="389"/>
    </location>
</feature>
<comment type="subcellular location">
    <subcellularLocation>
        <location evidence="1">Lysosome membrane</location>
        <topology evidence="1">Multi-pass membrane protein</topology>
    </subcellularLocation>
</comment>
<feature type="transmembrane region" description="Helical" evidence="25">
    <location>
        <begin position="280"/>
        <end position="300"/>
    </location>
</feature>
<comment type="catalytic activity">
    <reaction evidence="13">
        <text>L-alpha-aminoacyl-L-lysine(out) = L-alpha-aminoacyl-L-lysine(in)</text>
        <dbReference type="Rhea" id="RHEA:79383"/>
        <dbReference type="ChEBI" id="CHEBI:229966"/>
    </reaction>
</comment>
<evidence type="ECO:0000256" key="24">
    <source>
        <dbReference type="ARBA" id="ARBA00046376"/>
    </source>
</evidence>
<dbReference type="PANTHER" id="PTHR23512:SF3">
    <property type="entry name" value="MAJOR FACILITATOR SUPERFAMILY DOMAIN-CONTAINING PROTEIN 1"/>
    <property type="match status" value="1"/>
</dbReference>
<comment type="catalytic activity">
    <reaction evidence="9">
        <text>L-histidyl-glycine(out) = L-histidyl-glycine(in)</text>
        <dbReference type="Rhea" id="RHEA:79395"/>
        <dbReference type="ChEBI" id="CHEBI:229957"/>
    </reaction>
</comment>
<evidence type="ECO:0000256" key="5">
    <source>
        <dbReference type="ARBA" id="ARBA00022989"/>
    </source>
</evidence>
<comment type="catalytic activity">
    <reaction evidence="12">
        <text>L-lysyl-L-alpha-amino acid(out) = L-lysyl-L-alpha-amino acid(in)</text>
        <dbReference type="Rhea" id="RHEA:79387"/>
        <dbReference type="ChEBI" id="CHEBI:229965"/>
    </reaction>
</comment>
<dbReference type="AlphaFoldDB" id="A0A0K2SVP1"/>
<dbReference type="EMBL" id="HACA01000111">
    <property type="protein sequence ID" value="CDW17472.1"/>
    <property type="molecule type" value="Transcribed_RNA"/>
</dbReference>
<comment type="function">
    <text evidence="23">Lysosomal dipeptide uniporter that selectively exports lysine, arginine or histidine-containing dipeptides with a net positive charge from the lysosome lumen into the cytosol. Could play a role in a specific type of protein O-glycosylation indirectly regulating macrophages migration and tissue invasion. Also essential for liver homeostasis.</text>
</comment>
<evidence type="ECO:0000259" key="26">
    <source>
        <dbReference type="PROSITE" id="PS50850"/>
    </source>
</evidence>
<feature type="transmembrane region" description="Helical" evidence="25">
    <location>
        <begin position="21"/>
        <end position="38"/>
    </location>
</feature>
<comment type="catalytic activity">
    <reaction evidence="20">
        <text>L-lysyl-glycine(out) = L-lysyl-glycine(in)</text>
        <dbReference type="Rhea" id="RHEA:79407"/>
        <dbReference type="ChEBI" id="CHEBI:191202"/>
    </reaction>
</comment>
<evidence type="ECO:0000256" key="21">
    <source>
        <dbReference type="ARBA" id="ARBA00044985"/>
    </source>
</evidence>
<evidence type="ECO:0000256" key="19">
    <source>
        <dbReference type="ARBA" id="ARBA00044919"/>
    </source>
</evidence>
<keyword evidence="7" id="KW-0458">Lysosome</keyword>
<comment type="catalytic activity">
    <reaction evidence="10">
        <text>L-alpha-aminoacyl-L-arginine(out) = L-alpha-aminoacyl-L-arginine(in)</text>
        <dbReference type="Rhea" id="RHEA:79367"/>
        <dbReference type="ChEBI" id="CHEBI:229968"/>
    </reaction>
</comment>
<feature type="domain" description="Major facilitator superfamily (MFS) profile" evidence="26">
    <location>
        <begin position="20"/>
        <end position="420"/>
    </location>
</feature>
<dbReference type="OrthoDB" id="424834at2759"/>
<evidence type="ECO:0000256" key="15">
    <source>
        <dbReference type="ARBA" id="ARBA00044899"/>
    </source>
</evidence>
<comment type="catalytic activity">
    <reaction evidence="14">
        <text>L-aspartyl-L-lysine(out) = L-aspartyl-L-lysine(in)</text>
        <dbReference type="Rhea" id="RHEA:79411"/>
        <dbReference type="ChEBI" id="CHEBI:229953"/>
    </reaction>
</comment>
<comment type="catalytic activity">
    <reaction evidence="11">
        <text>L-alpha-aminoacyl-L-histidine(out) = L-alpha-aminoacyl-L-histidine(in)</text>
        <dbReference type="Rhea" id="RHEA:79375"/>
        <dbReference type="ChEBI" id="CHEBI:229967"/>
    </reaction>
</comment>
<evidence type="ECO:0000313" key="27">
    <source>
        <dbReference type="EMBL" id="CDW17472.1"/>
    </source>
</evidence>
<dbReference type="SUPFAM" id="SSF103473">
    <property type="entry name" value="MFS general substrate transporter"/>
    <property type="match status" value="1"/>
</dbReference>
<sequence>RKCSVFKMIFICRPDHISHKAIVLFFISFLVFGSYYCYDNPGPLQDVLRKKVGLSQFEFGNLYSVYSWPNVILPIVGGYLIDAVIGLRVGSVLFAGFVLLGQLIFAAGGYLELYWLMLVGRFVFGVGGESLAVGQNTYASLWFVGNSLNLVFGLTLSTARLGSTVNFWTVGVIYDYFYEIYEDVNSAIGWTLCAASILCLASFIAAVVLGVLDRRASKILERDEISQEKVQLRDIFQFPLSFWLLCTVCVLYYVTIFPFISFGQEFLVESYGLDKDTANTFIGLPYLISSFGSPIVGFIVDRVGRNLSFVSLSIVMTLTSHILFGYVHIIHPLVGIILIGIAYSTLASSLWPICALLIPSHQLGTAFGLIQSVQNLGLALIGMGVGLILDSLGYIWSETFFNICLVIALICTLIMWKLDSVNNGGYLNLSSKQREEERSLRLESKKATKSWRASVISM</sequence>
<evidence type="ECO:0000256" key="22">
    <source>
        <dbReference type="ARBA" id="ARBA00045018"/>
    </source>
</evidence>
<dbReference type="InterPro" id="IPR011701">
    <property type="entry name" value="MFS"/>
</dbReference>
<dbReference type="Pfam" id="PF07690">
    <property type="entry name" value="MFS_1"/>
    <property type="match status" value="1"/>
</dbReference>
<comment type="catalytic activity">
    <reaction evidence="19">
        <text>L-alanyl-L-lysine(out) = L-alanyl-L-lysine(in)</text>
        <dbReference type="Rhea" id="RHEA:79415"/>
        <dbReference type="ChEBI" id="CHEBI:192470"/>
    </reaction>
</comment>
<keyword evidence="5 25" id="KW-1133">Transmembrane helix</keyword>
<evidence type="ECO:0000256" key="10">
    <source>
        <dbReference type="ARBA" id="ARBA00044881"/>
    </source>
</evidence>
<accession>A0A0K2SVP1</accession>
<comment type="catalytic activity">
    <reaction evidence="8">
        <text>L-lysyl-L-alanine(out) = L-lysyl-L-alanine(in)</text>
        <dbReference type="Rhea" id="RHEA:79399"/>
        <dbReference type="ChEBI" id="CHEBI:229954"/>
    </reaction>
</comment>
<feature type="transmembrane region" description="Helical" evidence="25">
    <location>
        <begin position="333"/>
        <end position="358"/>
    </location>
</feature>
<reference evidence="27" key="1">
    <citation type="submission" date="2014-05" db="EMBL/GenBank/DDBJ databases">
        <authorList>
            <person name="Chronopoulou M."/>
        </authorList>
    </citation>
    <scope>NUCLEOTIDE SEQUENCE</scope>
    <source>
        <tissue evidence="27">Whole organism</tissue>
    </source>
</reference>
<evidence type="ECO:0000256" key="3">
    <source>
        <dbReference type="ARBA" id="ARBA00022448"/>
    </source>
</evidence>
<feature type="transmembrane region" description="Helical" evidence="25">
    <location>
        <begin position="187"/>
        <end position="212"/>
    </location>
</feature>
<evidence type="ECO:0000256" key="11">
    <source>
        <dbReference type="ARBA" id="ARBA00044884"/>
    </source>
</evidence>
<evidence type="ECO:0000256" key="1">
    <source>
        <dbReference type="ARBA" id="ARBA00004155"/>
    </source>
</evidence>
<organism evidence="27">
    <name type="scientific">Lepeophtheirus salmonis</name>
    <name type="common">Salmon louse</name>
    <name type="synonym">Caligus salmonis</name>
    <dbReference type="NCBI Taxonomy" id="72036"/>
    <lineage>
        <taxon>Eukaryota</taxon>
        <taxon>Metazoa</taxon>
        <taxon>Ecdysozoa</taxon>
        <taxon>Arthropoda</taxon>
        <taxon>Crustacea</taxon>
        <taxon>Multicrustacea</taxon>
        <taxon>Hexanauplia</taxon>
        <taxon>Copepoda</taxon>
        <taxon>Siphonostomatoida</taxon>
        <taxon>Caligidae</taxon>
        <taxon>Lepeophtheirus</taxon>
    </lineage>
</organism>
<evidence type="ECO:0000256" key="7">
    <source>
        <dbReference type="ARBA" id="ARBA00023228"/>
    </source>
</evidence>
<feature type="transmembrane region" description="Helical" evidence="25">
    <location>
        <begin position="395"/>
        <end position="416"/>
    </location>
</feature>
<name>A0A0K2SVP1_LEPSM</name>
<comment type="catalytic activity">
    <reaction evidence="15">
        <text>L-arginyl-L-alpha-amino acid(out) = L-arginyl-L-alpha-amino acid(in)</text>
        <dbReference type="Rhea" id="RHEA:79371"/>
        <dbReference type="ChEBI" id="CHEBI:84315"/>
    </reaction>
</comment>
<feature type="transmembrane region" description="Helical" evidence="25">
    <location>
        <begin position="240"/>
        <end position="260"/>
    </location>
</feature>
<feature type="transmembrane region" description="Helical" evidence="25">
    <location>
        <begin position="92"/>
        <end position="117"/>
    </location>
</feature>
<evidence type="ECO:0000256" key="16">
    <source>
        <dbReference type="ARBA" id="ARBA00044900"/>
    </source>
</evidence>
<evidence type="ECO:0000256" key="9">
    <source>
        <dbReference type="ARBA" id="ARBA00044878"/>
    </source>
</evidence>
<evidence type="ECO:0000256" key="20">
    <source>
        <dbReference type="ARBA" id="ARBA00044924"/>
    </source>
</evidence>
<evidence type="ECO:0000256" key="17">
    <source>
        <dbReference type="ARBA" id="ARBA00044903"/>
    </source>
</evidence>
<feature type="non-terminal residue" evidence="27">
    <location>
        <position position="1"/>
    </location>
</feature>
<dbReference type="CDD" id="cd17340">
    <property type="entry name" value="MFS_MFSD1"/>
    <property type="match status" value="1"/>
</dbReference>
<dbReference type="Gene3D" id="1.20.1250.20">
    <property type="entry name" value="MFS general substrate transporter like domains"/>
    <property type="match status" value="2"/>
</dbReference>
<protein>
    <recommendedName>
        <fullName evidence="21">Lysosomal dipeptide transporter MFSD1</fullName>
    </recommendedName>
    <alternativeName>
        <fullName evidence="22">Major facilitator superfamily domain-containing protein 1</fullName>
    </alternativeName>
</protein>
<evidence type="ECO:0000256" key="12">
    <source>
        <dbReference type="ARBA" id="ARBA00044891"/>
    </source>
</evidence>
<comment type="catalytic activity">
    <reaction evidence="18">
        <text>L-histidyl-L-alpha-amino acid(out) = L-histidyl-L-alpha-amino acid(in)</text>
        <dbReference type="Rhea" id="RHEA:79379"/>
        <dbReference type="ChEBI" id="CHEBI:229964"/>
    </reaction>
</comment>
<proteinExistence type="inferred from homology"/>
<comment type="catalytic activity">
    <reaction evidence="17">
        <text>L-arginyl-glycine(out) = L-arginyl-glycine(in)</text>
        <dbReference type="Rhea" id="RHEA:79391"/>
        <dbReference type="ChEBI" id="CHEBI:229955"/>
    </reaction>
</comment>
<evidence type="ECO:0000256" key="13">
    <source>
        <dbReference type="ARBA" id="ARBA00044893"/>
    </source>
</evidence>
<dbReference type="InterPro" id="IPR052187">
    <property type="entry name" value="MFSD1"/>
</dbReference>
<keyword evidence="6 25" id="KW-0472">Membrane</keyword>
<evidence type="ECO:0000256" key="6">
    <source>
        <dbReference type="ARBA" id="ARBA00023136"/>
    </source>
</evidence>
<comment type="catalytic activity">
    <reaction evidence="16">
        <text>L-lysyl-L-lysine(out) = L-lysyl-L-lysine(in)</text>
        <dbReference type="Rhea" id="RHEA:79403"/>
        <dbReference type="ChEBI" id="CHEBI:229956"/>
    </reaction>
</comment>
<evidence type="ECO:0000256" key="25">
    <source>
        <dbReference type="SAM" id="Phobius"/>
    </source>
</evidence>
<evidence type="ECO:0000256" key="4">
    <source>
        <dbReference type="ARBA" id="ARBA00022692"/>
    </source>
</evidence>
<feature type="transmembrane region" description="Helical" evidence="25">
    <location>
        <begin position="65"/>
        <end position="85"/>
    </location>
</feature>
<keyword evidence="4 25" id="KW-0812">Transmembrane</keyword>
<evidence type="ECO:0000256" key="23">
    <source>
        <dbReference type="ARBA" id="ARBA00045709"/>
    </source>
</evidence>
<dbReference type="PROSITE" id="PS50850">
    <property type="entry name" value="MFS"/>
    <property type="match status" value="1"/>
</dbReference>
<comment type="subunit">
    <text evidence="24">Homodimer. Interacts with lysosomal protein GLMP (via lumenal domain); the interaction starts while both proteins are still in the endoplasmic reticulum and is required for stabilization of MFSD1 in lysosomes but has no direct effect on its targeting to lysosomes or transporter activity.</text>
</comment>
<dbReference type="GO" id="GO:0022857">
    <property type="term" value="F:transmembrane transporter activity"/>
    <property type="evidence" value="ECO:0007669"/>
    <property type="project" value="InterPro"/>
</dbReference>
<evidence type="ECO:0000256" key="18">
    <source>
        <dbReference type="ARBA" id="ARBA00044912"/>
    </source>
</evidence>
<feature type="transmembrane region" description="Helical" evidence="25">
    <location>
        <begin position="307"/>
        <end position="327"/>
    </location>
</feature>
<dbReference type="GO" id="GO:0005765">
    <property type="term" value="C:lysosomal membrane"/>
    <property type="evidence" value="ECO:0007669"/>
    <property type="project" value="UniProtKB-SubCell"/>
</dbReference>
<dbReference type="PANTHER" id="PTHR23512">
    <property type="entry name" value="MAJOR FACILITATOR SUPERFAMILY DOMAIN-CONTAINING PROTEIN 1"/>
    <property type="match status" value="1"/>
</dbReference>
<evidence type="ECO:0000256" key="2">
    <source>
        <dbReference type="ARBA" id="ARBA00008335"/>
    </source>
</evidence>
<evidence type="ECO:0000256" key="8">
    <source>
        <dbReference type="ARBA" id="ARBA00044876"/>
    </source>
</evidence>
<comment type="similarity">
    <text evidence="2">Belongs to the major facilitator superfamily.</text>
</comment>
<gene>
    <name evidence="27" type="primary">Dpse\GA21198</name>
</gene>
<dbReference type="InterPro" id="IPR020846">
    <property type="entry name" value="MFS_dom"/>
</dbReference>
<keyword evidence="3" id="KW-0813">Transport</keyword>
<evidence type="ECO:0000256" key="14">
    <source>
        <dbReference type="ARBA" id="ARBA00044898"/>
    </source>
</evidence>